<feature type="compositionally biased region" description="Low complexity" evidence="2">
    <location>
        <begin position="376"/>
        <end position="396"/>
    </location>
</feature>
<dbReference type="InterPro" id="IPR051025">
    <property type="entry name" value="RhoGAP"/>
</dbReference>
<evidence type="ECO:0000256" key="2">
    <source>
        <dbReference type="SAM" id="MobiDB-lite"/>
    </source>
</evidence>
<keyword evidence="5" id="KW-1185">Reference proteome</keyword>
<feature type="region of interest" description="Disordered" evidence="2">
    <location>
        <begin position="538"/>
        <end position="560"/>
    </location>
</feature>
<dbReference type="eggNOG" id="KOG1453">
    <property type="taxonomic scope" value="Eukaryota"/>
</dbReference>
<dbReference type="GO" id="GO:0005096">
    <property type="term" value="F:GTPase activator activity"/>
    <property type="evidence" value="ECO:0007669"/>
    <property type="project" value="UniProtKB-KW"/>
</dbReference>
<dbReference type="PANTHER" id="PTHR15228:SF25">
    <property type="entry name" value="F-BAR DOMAIN-CONTAINING PROTEIN"/>
    <property type="match status" value="1"/>
</dbReference>
<dbReference type="GO" id="GO:0051056">
    <property type="term" value="P:regulation of small GTPase mediated signal transduction"/>
    <property type="evidence" value="ECO:0007669"/>
    <property type="project" value="UniProtKB-ARBA"/>
</dbReference>
<organism evidence="4 5">
    <name type="scientific">Tetranychus urticae</name>
    <name type="common">Two-spotted spider mite</name>
    <dbReference type="NCBI Taxonomy" id="32264"/>
    <lineage>
        <taxon>Eukaryota</taxon>
        <taxon>Metazoa</taxon>
        <taxon>Ecdysozoa</taxon>
        <taxon>Arthropoda</taxon>
        <taxon>Chelicerata</taxon>
        <taxon>Arachnida</taxon>
        <taxon>Acari</taxon>
        <taxon>Acariformes</taxon>
        <taxon>Trombidiformes</taxon>
        <taxon>Prostigmata</taxon>
        <taxon>Eleutherengona</taxon>
        <taxon>Raphignathae</taxon>
        <taxon>Tetranychoidea</taxon>
        <taxon>Tetranychidae</taxon>
        <taxon>Tetranychus</taxon>
    </lineage>
</organism>
<proteinExistence type="predicted"/>
<keyword evidence="1" id="KW-0343">GTPase activation</keyword>
<dbReference type="Proteomes" id="UP000015104">
    <property type="component" value="Unassembled WGS sequence"/>
</dbReference>
<dbReference type="EMBL" id="CAEY01000614">
    <property type="status" value="NOT_ANNOTATED_CDS"/>
    <property type="molecule type" value="Genomic_DNA"/>
</dbReference>
<dbReference type="SUPFAM" id="SSF48350">
    <property type="entry name" value="GTPase activation domain, GAP"/>
    <property type="match status" value="1"/>
</dbReference>
<protein>
    <recommendedName>
        <fullName evidence="3">Rho-GAP domain-containing protein</fullName>
    </recommendedName>
</protein>
<name>T1KVT2_TETUR</name>
<dbReference type="STRING" id="32264.T1KVT2"/>
<feature type="domain" description="Rho-GAP" evidence="3">
    <location>
        <begin position="6"/>
        <end position="202"/>
    </location>
</feature>
<gene>
    <name evidence="4" type="primary">107367734</name>
</gene>
<dbReference type="InterPro" id="IPR008936">
    <property type="entry name" value="Rho_GTPase_activation_prot"/>
</dbReference>
<evidence type="ECO:0000313" key="4">
    <source>
        <dbReference type="EnsemblMetazoa" id="tetur23g01760.1"/>
    </source>
</evidence>
<evidence type="ECO:0000259" key="3">
    <source>
        <dbReference type="PROSITE" id="PS50238"/>
    </source>
</evidence>
<feature type="compositionally biased region" description="Low complexity" evidence="2">
    <location>
        <begin position="328"/>
        <end position="360"/>
    </location>
</feature>
<reference evidence="5" key="1">
    <citation type="submission" date="2011-08" db="EMBL/GenBank/DDBJ databases">
        <authorList>
            <person name="Rombauts S."/>
        </authorList>
    </citation>
    <scope>NUCLEOTIDE SEQUENCE</scope>
    <source>
        <strain evidence="5">London</strain>
    </source>
</reference>
<feature type="region of interest" description="Disordered" evidence="2">
    <location>
        <begin position="427"/>
        <end position="463"/>
    </location>
</feature>
<dbReference type="Pfam" id="PF00620">
    <property type="entry name" value="RhoGAP"/>
    <property type="match status" value="1"/>
</dbReference>
<dbReference type="OMA" id="LSYLCHH"/>
<dbReference type="Gene3D" id="1.10.555.10">
    <property type="entry name" value="Rho GTPase activation protein"/>
    <property type="match status" value="1"/>
</dbReference>
<dbReference type="GO" id="GO:0007165">
    <property type="term" value="P:signal transduction"/>
    <property type="evidence" value="ECO:0007669"/>
    <property type="project" value="InterPro"/>
</dbReference>
<sequence length="569" mass="62689">MTTFGVDLKSHGDEIPYIVVKCVTELEKRGKCVKGLYRVSGVKSRVDKLCRSFEKGTEVGDLSDVHPNVIANVLKLYLRQLPEPLMTFKAYSEFIRIAKQYPSRTRPEEDPRLVERIISCLREATSKLPSIHYQTLSYLCHHLKSIADNHHINNMPPSNLGIVFGPTLLRTNEGPAGLCSLVDNVHQTRVIQLLITLADKVFGAPPIPGQKIVTSTAVTSLSLSPKIVRDKKEEEEDNQELEYECIEEDIEPEPTREIRKSKSSVIVMARDTTTQETLGTERIPRSGNVIDYNRLKQFNSQPSYYTSTAVIKLSPGQASRLTSSSFIPSKQSQQLQQQLKQQTPPSQHQLKQSQSQSFQQQNLMLPQSQSMNLGLTRSSTMSTPTSSTTITSTSTSHKPSLNELRRAFFTSPSTAITSTQRLYRPTANASASSLISTLQSSPPSTSPSPSSSPSTSPLPVSTATVTISTSKPITSIQLQQQPVTQLTPSSSTNLSQRFLQQPQQYQSSVTSLNPTLTITKPSMIKKACIITSNVSKSGLPKSLSHSASASNIRTSGSEDPNIRAELKYL</sequence>
<accession>T1KVT2</accession>
<feature type="region of interest" description="Disordered" evidence="2">
    <location>
        <begin position="320"/>
        <end position="360"/>
    </location>
</feature>
<dbReference type="KEGG" id="tut:107367734"/>
<evidence type="ECO:0000256" key="1">
    <source>
        <dbReference type="ARBA" id="ARBA00022468"/>
    </source>
</evidence>
<feature type="region of interest" description="Disordered" evidence="2">
    <location>
        <begin position="374"/>
        <end position="401"/>
    </location>
</feature>
<dbReference type="AlphaFoldDB" id="T1KVT2"/>
<dbReference type="SMART" id="SM00324">
    <property type="entry name" value="RhoGAP"/>
    <property type="match status" value="1"/>
</dbReference>
<dbReference type="OrthoDB" id="79452at2759"/>
<feature type="compositionally biased region" description="Polar residues" evidence="2">
    <location>
        <begin position="543"/>
        <end position="558"/>
    </location>
</feature>
<feature type="compositionally biased region" description="Low complexity" evidence="2">
    <location>
        <begin position="429"/>
        <end position="463"/>
    </location>
</feature>
<dbReference type="InterPro" id="IPR000198">
    <property type="entry name" value="RhoGAP_dom"/>
</dbReference>
<dbReference type="PANTHER" id="PTHR15228">
    <property type="entry name" value="SPERMATHECAL PHYSIOLOGY VARIANT"/>
    <property type="match status" value="1"/>
</dbReference>
<dbReference type="EnsemblMetazoa" id="tetur23g01760.1">
    <property type="protein sequence ID" value="tetur23g01760.1"/>
    <property type="gene ID" value="tetur23g01760"/>
</dbReference>
<evidence type="ECO:0000313" key="5">
    <source>
        <dbReference type="Proteomes" id="UP000015104"/>
    </source>
</evidence>
<reference evidence="4" key="2">
    <citation type="submission" date="2015-06" db="UniProtKB">
        <authorList>
            <consortium name="EnsemblMetazoa"/>
        </authorList>
    </citation>
    <scope>IDENTIFICATION</scope>
</reference>
<dbReference type="HOGENOM" id="CLU_479256_0_0_1"/>
<dbReference type="PROSITE" id="PS50238">
    <property type="entry name" value="RHOGAP"/>
    <property type="match status" value="1"/>
</dbReference>